<keyword evidence="8 11" id="KW-1133">Transmembrane helix</keyword>
<feature type="transmembrane region" description="Helical" evidence="11">
    <location>
        <begin position="302"/>
        <end position="321"/>
    </location>
</feature>
<feature type="transmembrane region" description="Helical" evidence="11">
    <location>
        <begin position="333"/>
        <end position="355"/>
    </location>
</feature>
<feature type="transmembrane region" description="Helical" evidence="11">
    <location>
        <begin position="404"/>
        <end position="425"/>
    </location>
</feature>
<gene>
    <name evidence="13" type="ORF">PHPALM_9599</name>
</gene>
<evidence type="ECO:0000256" key="9">
    <source>
        <dbReference type="ARBA" id="ARBA00023004"/>
    </source>
</evidence>
<evidence type="ECO:0000256" key="1">
    <source>
        <dbReference type="ARBA" id="ARBA00001970"/>
    </source>
</evidence>
<comment type="caution">
    <text evidence="13">The sequence shown here is derived from an EMBL/GenBank/DDBJ whole genome shotgun (WGS) entry which is preliminary data.</text>
</comment>
<sequence>MAELLTRMLFLLPCAIILERCVTDGSLFALHPAFNTLAVLVCLPSALQAMVQRKNEKNHAKRVWLTKLHLLLNVLAGVLVTVAGFTVFVTKRESGDVHLSTPHSWAALVTGMFFTLNVFQGLLLTFEGSKPNWQWKDETHVLTGVLIYIGSVTTLLYGLHTSSWGATNFTPERQFQLTVLIIAAHVTLLGKSLLLERQAQVKVAKCTPSVPLSNTRTPSIPPGGADTMVKKLELLVLSALLGAPCVTIVSKCAAAPSLFAVHPAANAVAFLLCFPLGLYAMLERKQVADFKTRVTLSKLHMVAQMLAMLLLSAGGAAAYMTKNAFGKDHFTSTHSWLAGVTAILSSLNMLGGLATTFGGKNTSWQWKNPGHRIGGILAFVGGGCSVVLGVYSGAWGVSQLGDDLQFKVASSVAAAYSLLLLKVVTTKNTQSLVKKSN</sequence>
<keyword evidence="7" id="KW-0249">Electron transport</keyword>
<dbReference type="PANTHER" id="PTHR15422">
    <property type="entry name" value="OS05G0565100 PROTEIN"/>
    <property type="match status" value="1"/>
</dbReference>
<feature type="domain" description="Cytochrome b561" evidence="12">
    <location>
        <begin position="229"/>
        <end position="429"/>
    </location>
</feature>
<keyword evidence="5 11" id="KW-0812">Transmembrane</keyword>
<evidence type="ECO:0000256" key="11">
    <source>
        <dbReference type="SAM" id="Phobius"/>
    </source>
</evidence>
<evidence type="ECO:0000256" key="6">
    <source>
        <dbReference type="ARBA" id="ARBA00022723"/>
    </source>
</evidence>
<protein>
    <recommendedName>
        <fullName evidence="12">Cytochrome b561 domain-containing protein</fullName>
    </recommendedName>
</protein>
<dbReference type="GO" id="GO:0016020">
    <property type="term" value="C:membrane"/>
    <property type="evidence" value="ECO:0007669"/>
    <property type="project" value="UniProtKB-SubCell"/>
</dbReference>
<dbReference type="PANTHER" id="PTHR15422:SF45">
    <property type="entry name" value="CYTOCHROME B561 DOMAIN-CONTAINING PROTEIN"/>
    <property type="match status" value="1"/>
</dbReference>
<organism evidence="13 14">
    <name type="scientific">Phytophthora palmivora</name>
    <dbReference type="NCBI Taxonomy" id="4796"/>
    <lineage>
        <taxon>Eukaryota</taxon>
        <taxon>Sar</taxon>
        <taxon>Stramenopiles</taxon>
        <taxon>Oomycota</taxon>
        <taxon>Peronosporomycetes</taxon>
        <taxon>Peronosporales</taxon>
        <taxon>Peronosporaceae</taxon>
        <taxon>Phytophthora</taxon>
    </lineage>
</organism>
<keyword evidence="4" id="KW-0349">Heme</keyword>
<dbReference type="AlphaFoldDB" id="A0A2P4Y6V7"/>
<name>A0A2P4Y6V7_9STRA</name>
<dbReference type="GO" id="GO:0046872">
    <property type="term" value="F:metal ion binding"/>
    <property type="evidence" value="ECO:0007669"/>
    <property type="project" value="UniProtKB-KW"/>
</dbReference>
<keyword evidence="3" id="KW-0813">Transport</keyword>
<feature type="domain" description="Cytochrome b561" evidence="12">
    <location>
        <begin position="1"/>
        <end position="198"/>
    </location>
</feature>
<feature type="transmembrane region" description="Helical" evidence="11">
    <location>
        <begin position="177"/>
        <end position="195"/>
    </location>
</feature>
<dbReference type="OrthoDB" id="166846at2759"/>
<feature type="transmembrane region" description="Helical" evidence="11">
    <location>
        <begin position="105"/>
        <end position="126"/>
    </location>
</feature>
<feature type="transmembrane region" description="Helical" evidence="11">
    <location>
        <begin position="63"/>
        <end position="85"/>
    </location>
</feature>
<dbReference type="Pfam" id="PF03188">
    <property type="entry name" value="Cytochrom_B561"/>
    <property type="match status" value="2"/>
</dbReference>
<feature type="transmembrane region" description="Helical" evidence="11">
    <location>
        <begin position="33"/>
        <end position="51"/>
    </location>
</feature>
<keyword evidence="14" id="KW-1185">Reference proteome</keyword>
<keyword evidence="9" id="KW-0408">Iron</keyword>
<evidence type="ECO:0000256" key="10">
    <source>
        <dbReference type="ARBA" id="ARBA00023136"/>
    </source>
</evidence>
<evidence type="ECO:0000313" key="13">
    <source>
        <dbReference type="EMBL" id="POM73542.1"/>
    </source>
</evidence>
<evidence type="ECO:0000313" key="14">
    <source>
        <dbReference type="Proteomes" id="UP000237271"/>
    </source>
</evidence>
<dbReference type="GO" id="GO:0140575">
    <property type="term" value="F:transmembrane monodehydroascorbate reductase activity"/>
    <property type="evidence" value="ECO:0007669"/>
    <property type="project" value="InterPro"/>
</dbReference>
<evidence type="ECO:0000256" key="7">
    <source>
        <dbReference type="ARBA" id="ARBA00022982"/>
    </source>
</evidence>
<evidence type="ECO:0000256" key="8">
    <source>
        <dbReference type="ARBA" id="ARBA00022989"/>
    </source>
</evidence>
<evidence type="ECO:0000256" key="3">
    <source>
        <dbReference type="ARBA" id="ARBA00022448"/>
    </source>
</evidence>
<feature type="transmembrane region" description="Helical" evidence="11">
    <location>
        <begin position="138"/>
        <end position="157"/>
    </location>
</feature>
<evidence type="ECO:0000256" key="4">
    <source>
        <dbReference type="ARBA" id="ARBA00022617"/>
    </source>
</evidence>
<dbReference type="InterPro" id="IPR006593">
    <property type="entry name" value="Cyt_b561/ferric_Rdtase_TM"/>
</dbReference>
<proteinExistence type="predicted"/>
<evidence type="ECO:0000259" key="12">
    <source>
        <dbReference type="PROSITE" id="PS50939"/>
    </source>
</evidence>
<accession>A0A2P4Y6V7</accession>
<reference evidence="13 14" key="1">
    <citation type="journal article" date="2017" name="Genome Biol. Evol.">
        <title>Phytophthora megakarya and P. palmivora, closely related causal agents of cacao black pod rot, underwent increases in genome sizes and gene numbers by different mechanisms.</title>
        <authorList>
            <person name="Ali S.S."/>
            <person name="Shao J."/>
            <person name="Lary D.J."/>
            <person name="Kronmiller B."/>
            <person name="Shen D."/>
            <person name="Strem M.D."/>
            <person name="Amoako-Attah I."/>
            <person name="Akrofi A.Y."/>
            <person name="Begoude B.A."/>
            <person name="Ten Hoopen G.M."/>
            <person name="Coulibaly K."/>
            <person name="Kebe B.I."/>
            <person name="Melnick R.L."/>
            <person name="Guiltinan M.J."/>
            <person name="Tyler B.M."/>
            <person name="Meinhardt L.W."/>
            <person name="Bailey B.A."/>
        </authorList>
    </citation>
    <scope>NUCLEOTIDE SEQUENCE [LARGE SCALE GENOMIC DNA]</scope>
    <source>
        <strain evidence="14">sbr112.9</strain>
    </source>
</reference>
<keyword evidence="6" id="KW-0479">Metal-binding</keyword>
<dbReference type="SMART" id="SM00665">
    <property type="entry name" value="B561"/>
    <property type="match status" value="2"/>
</dbReference>
<comment type="cofactor">
    <cofactor evidence="1">
        <name>heme b</name>
        <dbReference type="ChEBI" id="CHEBI:60344"/>
    </cofactor>
</comment>
<keyword evidence="10 11" id="KW-0472">Membrane</keyword>
<dbReference type="EMBL" id="NCKW01005091">
    <property type="protein sequence ID" value="POM73542.1"/>
    <property type="molecule type" value="Genomic_DNA"/>
</dbReference>
<evidence type="ECO:0000256" key="5">
    <source>
        <dbReference type="ARBA" id="ARBA00022692"/>
    </source>
</evidence>
<dbReference type="Proteomes" id="UP000237271">
    <property type="component" value="Unassembled WGS sequence"/>
</dbReference>
<dbReference type="InterPro" id="IPR045150">
    <property type="entry name" value="CYB561D1/2"/>
</dbReference>
<feature type="transmembrane region" description="Helical" evidence="11">
    <location>
        <begin position="234"/>
        <end position="258"/>
    </location>
</feature>
<evidence type="ECO:0000256" key="2">
    <source>
        <dbReference type="ARBA" id="ARBA00004141"/>
    </source>
</evidence>
<dbReference type="PROSITE" id="PS50939">
    <property type="entry name" value="CYTOCHROME_B561"/>
    <property type="match status" value="2"/>
</dbReference>
<feature type="transmembrane region" description="Helical" evidence="11">
    <location>
        <begin position="376"/>
        <end position="398"/>
    </location>
</feature>
<feature type="transmembrane region" description="Helical" evidence="11">
    <location>
        <begin position="264"/>
        <end position="282"/>
    </location>
</feature>
<comment type="subcellular location">
    <subcellularLocation>
        <location evidence="2">Membrane</location>
        <topology evidence="2">Multi-pass membrane protein</topology>
    </subcellularLocation>
</comment>
<dbReference type="Gene3D" id="1.20.120.1770">
    <property type="match status" value="2"/>
</dbReference>